<dbReference type="GO" id="GO:0042101">
    <property type="term" value="C:T cell receptor complex"/>
    <property type="evidence" value="ECO:0007669"/>
    <property type="project" value="UniProtKB-KW"/>
</dbReference>
<dbReference type="InterPro" id="IPR051287">
    <property type="entry name" value="TCR_variable_region"/>
</dbReference>
<dbReference type="InterPro" id="IPR013783">
    <property type="entry name" value="Ig-like_fold"/>
</dbReference>
<dbReference type="PANTHER" id="PTHR19367:SF18">
    <property type="entry name" value="T CELL RECEPTOR ALPHA VARIABLE 16"/>
    <property type="match status" value="1"/>
</dbReference>
<dbReference type="InterPro" id="IPR036179">
    <property type="entry name" value="Ig-like_dom_sf"/>
</dbReference>
<protein>
    <submittedName>
        <fullName evidence="7">Cathepsin D-like</fullName>
    </submittedName>
</protein>
<evidence type="ECO:0000256" key="3">
    <source>
        <dbReference type="ARBA" id="ARBA00023170"/>
    </source>
</evidence>
<keyword evidence="8" id="KW-1185">Reference proteome</keyword>
<dbReference type="EMBL" id="QXTE01000465">
    <property type="protein sequence ID" value="TFJ97725.1"/>
    <property type="molecule type" value="Genomic_DNA"/>
</dbReference>
<dbReference type="InterPro" id="IPR007110">
    <property type="entry name" value="Ig-like_dom"/>
</dbReference>
<dbReference type="Gene3D" id="2.60.40.10">
    <property type="entry name" value="Immunoglobulins"/>
    <property type="match status" value="1"/>
</dbReference>
<comment type="caution">
    <text evidence="7">The sequence shown here is derived from an EMBL/GenBank/DDBJ whole genome shotgun (WGS) entry which is preliminary data.</text>
</comment>
<dbReference type="AlphaFoldDB" id="A0A4D9DJQ4"/>
<feature type="domain" description="Ig-like" evidence="6">
    <location>
        <begin position="23"/>
        <end position="89"/>
    </location>
</feature>
<evidence type="ECO:0000256" key="2">
    <source>
        <dbReference type="ARBA" id="ARBA00023130"/>
    </source>
</evidence>
<sequence length="127" mass="14028">MHLDVLERECLVAGAVLGDSVRPKEPEVSGPEGDTVTLSCSYETSYTAGVYLFWYRQYPNRAPQYILQRGAKGITFSDTAGDDLYRCSMCGKSFVVKQGLKFLIQFSVPDSETGWRFALLPSSANGL</sequence>
<keyword evidence="2" id="KW-1064">Adaptive immunity</keyword>
<evidence type="ECO:0000256" key="4">
    <source>
        <dbReference type="ARBA" id="ARBA00023319"/>
    </source>
</evidence>
<dbReference type="InterPro" id="IPR013106">
    <property type="entry name" value="Ig_V-set"/>
</dbReference>
<accession>A0A4D9DJQ4</accession>
<dbReference type="SUPFAM" id="SSF48726">
    <property type="entry name" value="Immunoglobulin"/>
    <property type="match status" value="1"/>
</dbReference>
<evidence type="ECO:0000259" key="6">
    <source>
        <dbReference type="PROSITE" id="PS50835"/>
    </source>
</evidence>
<evidence type="ECO:0000256" key="1">
    <source>
        <dbReference type="ARBA" id="ARBA00022729"/>
    </source>
</evidence>
<keyword evidence="5" id="KW-1279">T cell receptor</keyword>
<dbReference type="PANTHER" id="PTHR19367">
    <property type="entry name" value="T-CELL RECEPTOR ALPHA CHAIN V REGION"/>
    <property type="match status" value="1"/>
</dbReference>
<dbReference type="GO" id="GO:0002250">
    <property type="term" value="P:adaptive immune response"/>
    <property type="evidence" value="ECO:0007669"/>
    <property type="project" value="UniProtKB-KW"/>
</dbReference>
<organism evidence="7 8">
    <name type="scientific">Platysternon megacephalum</name>
    <name type="common">big-headed turtle</name>
    <dbReference type="NCBI Taxonomy" id="55544"/>
    <lineage>
        <taxon>Eukaryota</taxon>
        <taxon>Metazoa</taxon>
        <taxon>Chordata</taxon>
        <taxon>Craniata</taxon>
        <taxon>Vertebrata</taxon>
        <taxon>Euteleostomi</taxon>
        <taxon>Archelosauria</taxon>
        <taxon>Testudinata</taxon>
        <taxon>Testudines</taxon>
        <taxon>Cryptodira</taxon>
        <taxon>Durocryptodira</taxon>
        <taxon>Testudinoidea</taxon>
        <taxon>Platysternidae</taxon>
        <taxon>Platysternon</taxon>
    </lineage>
</organism>
<evidence type="ECO:0000256" key="5">
    <source>
        <dbReference type="ARBA" id="ARBA00043266"/>
    </source>
</evidence>
<dbReference type="OrthoDB" id="8947657at2759"/>
<dbReference type="Proteomes" id="UP000297703">
    <property type="component" value="Unassembled WGS sequence"/>
</dbReference>
<reference evidence="7 8" key="1">
    <citation type="submission" date="2019-04" db="EMBL/GenBank/DDBJ databases">
        <title>Draft genome of the big-headed turtle Platysternon megacephalum.</title>
        <authorList>
            <person name="Gong S."/>
        </authorList>
    </citation>
    <scope>NUCLEOTIDE SEQUENCE [LARGE SCALE GENOMIC DNA]</scope>
    <source>
        <strain evidence="7">DO16091913</strain>
        <tissue evidence="7">Muscle</tissue>
    </source>
</reference>
<dbReference type="Pfam" id="PF07686">
    <property type="entry name" value="V-set"/>
    <property type="match status" value="1"/>
</dbReference>
<dbReference type="STRING" id="55544.A0A4D9DJQ4"/>
<keyword evidence="3" id="KW-0675">Receptor</keyword>
<reference evidence="7 8" key="2">
    <citation type="submission" date="2019-04" db="EMBL/GenBank/DDBJ databases">
        <title>The genome sequence of big-headed turtle.</title>
        <authorList>
            <person name="Gong S."/>
        </authorList>
    </citation>
    <scope>NUCLEOTIDE SEQUENCE [LARGE SCALE GENOMIC DNA]</scope>
    <source>
        <strain evidence="7">DO16091913</strain>
        <tissue evidence="7">Muscle</tissue>
    </source>
</reference>
<keyword evidence="4" id="KW-0393">Immunoglobulin domain</keyword>
<keyword evidence="5" id="KW-0391">Immunity</keyword>
<evidence type="ECO:0000313" key="7">
    <source>
        <dbReference type="EMBL" id="TFJ97725.1"/>
    </source>
</evidence>
<evidence type="ECO:0000313" key="8">
    <source>
        <dbReference type="Proteomes" id="UP000297703"/>
    </source>
</evidence>
<name>A0A4D9DJQ4_9SAUR</name>
<keyword evidence="1" id="KW-0732">Signal</keyword>
<gene>
    <name evidence="7" type="ORF">DR999_PMT20405</name>
</gene>
<dbReference type="PROSITE" id="PS50835">
    <property type="entry name" value="IG_LIKE"/>
    <property type="match status" value="1"/>
</dbReference>
<proteinExistence type="predicted"/>